<dbReference type="GO" id="GO:0003700">
    <property type="term" value="F:DNA-binding transcription factor activity"/>
    <property type="evidence" value="ECO:0007669"/>
    <property type="project" value="InterPro"/>
</dbReference>
<dbReference type="OrthoDB" id="635259at2"/>
<reference evidence="5 6" key="1">
    <citation type="submission" date="2016-10" db="EMBL/GenBank/DDBJ databases">
        <authorList>
            <person name="de Groot N.N."/>
        </authorList>
    </citation>
    <scope>NUCLEOTIDE SEQUENCE [LARGE SCALE GENOMIC DNA]</scope>
    <source>
        <strain evidence="5 6">DSM 19938</strain>
    </source>
</reference>
<keyword evidence="3" id="KW-0804">Transcription</keyword>
<dbReference type="InterPro" id="IPR050204">
    <property type="entry name" value="AraC_XylS_family_regulators"/>
</dbReference>
<feature type="domain" description="HTH araC/xylS-type" evidence="4">
    <location>
        <begin position="171"/>
        <end position="271"/>
    </location>
</feature>
<evidence type="ECO:0000256" key="2">
    <source>
        <dbReference type="ARBA" id="ARBA00023125"/>
    </source>
</evidence>
<dbReference type="InterPro" id="IPR046532">
    <property type="entry name" value="DUF6597"/>
</dbReference>
<dbReference type="RefSeq" id="WP_090335366.1">
    <property type="nucleotide sequence ID" value="NZ_FNXY01000003.1"/>
</dbReference>
<dbReference type="PANTHER" id="PTHR46796:SF13">
    <property type="entry name" value="HTH-TYPE TRANSCRIPTIONAL ACTIVATOR RHAS"/>
    <property type="match status" value="1"/>
</dbReference>
<evidence type="ECO:0000313" key="5">
    <source>
        <dbReference type="EMBL" id="SEI82985.1"/>
    </source>
</evidence>
<dbReference type="GO" id="GO:0043565">
    <property type="term" value="F:sequence-specific DNA binding"/>
    <property type="evidence" value="ECO:0007669"/>
    <property type="project" value="InterPro"/>
</dbReference>
<evidence type="ECO:0000313" key="6">
    <source>
        <dbReference type="Proteomes" id="UP000199532"/>
    </source>
</evidence>
<protein>
    <submittedName>
        <fullName evidence="5">Helix-turn-helix domain-containing protein</fullName>
    </submittedName>
</protein>
<proteinExistence type="predicted"/>
<dbReference type="InterPro" id="IPR018060">
    <property type="entry name" value="HTH_AraC"/>
</dbReference>
<organism evidence="5 6">
    <name type="scientific">Dyadobacter koreensis</name>
    <dbReference type="NCBI Taxonomy" id="408657"/>
    <lineage>
        <taxon>Bacteria</taxon>
        <taxon>Pseudomonadati</taxon>
        <taxon>Bacteroidota</taxon>
        <taxon>Cytophagia</taxon>
        <taxon>Cytophagales</taxon>
        <taxon>Spirosomataceae</taxon>
        <taxon>Dyadobacter</taxon>
    </lineage>
</organism>
<dbReference type="Gene3D" id="1.10.10.60">
    <property type="entry name" value="Homeodomain-like"/>
    <property type="match status" value="1"/>
</dbReference>
<dbReference type="STRING" id="408657.SAMN04487995_2398"/>
<dbReference type="Proteomes" id="UP000199532">
    <property type="component" value="Unassembled WGS sequence"/>
</dbReference>
<keyword evidence="6" id="KW-1185">Reference proteome</keyword>
<accession>A0A1H6U3L7</accession>
<dbReference type="AlphaFoldDB" id="A0A1H6U3L7"/>
<keyword evidence="1" id="KW-0805">Transcription regulation</keyword>
<name>A0A1H6U3L7_9BACT</name>
<dbReference type="PANTHER" id="PTHR46796">
    <property type="entry name" value="HTH-TYPE TRANSCRIPTIONAL ACTIVATOR RHAS-RELATED"/>
    <property type="match status" value="1"/>
</dbReference>
<evidence type="ECO:0000256" key="3">
    <source>
        <dbReference type="ARBA" id="ARBA00023163"/>
    </source>
</evidence>
<evidence type="ECO:0000259" key="4">
    <source>
        <dbReference type="PROSITE" id="PS01124"/>
    </source>
</evidence>
<dbReference type="Pfam" id="PF12833">
    <property type="entry name" value="HTH_18"/>
    <property type="match status" value="1"/>
</dbReference>
<evidence type="ECO:0000256" key="1">
    <source>
        <dbReference type="ARBA" id="ARBA00023015"/>
    </source>
</evidence>
<dbReference type="Pfam" id="PF20240">
    <property type="entry name" value="DUF6597"/>
    <property type="match status" value="1"/>
</dbReference>
<dbReference type="PROSITE" id="PS01124">
    <property type="entry name" value="HTH_ARAC_FAMILY_2"/>
    <property type="match status" value="1"/>
</dbReference>
<sequence>MKPDANIRNLYKPLQPSLKNSAENVAYLEFLPAAGLQNFIYCYWQLKSNQPLVEPFNYTVVADGCIDIVFELNNPQENFVMGFSKKFTEFPLGNSFSYFGIRFLPAAFPQLFKVKASELSDRFENLDSVVPDTSLFIRENFHPGDDSLDIKSRLDQHFLKILNKNELIADKRLFQAIDLIMKSSGALIIEKDLDTGLSPRQLRRLFEFYIGDSAKTFSKIIRFQSLLNIRPSAQLMRQEKLFLDMGYFDQAHFIKDFKTFYGITPGQAFRK</sequence>
<dbReference type="EMBL" id="FNXY01000003">
    <property type="protein sequence ID" value="SEI82985.1"/>
    <property type="molecule type" value="Genomic_DNA"/>
</dbReference>
<gene>
    <name evidence="5" type="ORF">SAMN04487995_2398</name>
</gene>
<keyword evidence="2" id="KW-0238">DNA-binding</keyword>